<dbReference type="AlphaFoldDB" id="A0A6J6BIW4"/>
<dbReference type="Pfam" id="PF11662">
    <property type="entry name" value="DUF3263"/>
    <property type="match status" value="1"/>
</dbReference>
<dbReference type="Pfam" id="PF10094">
    <property type="entry name" value="DUF2332"/>
    <property type="match status" value="1"/>
</dbReference>
<reference evidence="1" key="1">
    <citation type="submission" date="2020-05" db="EMBL/GenBank/DDBJ databases">
        <authorList>
            <person name="Chiriac C."/>
            <person name="Salcher M."/>
            <person name="Ghai R."/>
            <person name="Kavagutti S V."/>
        </authorList>
    </citation>
    <scope>NUCLEOTIDE SEQUENCE</scope>
</reference>
<proteinExistence type="predicted"/>
<accession>A0A6J6BIW4</accession>
<protein>
    <submittedName>
        <fullName evidence="1">Unannotated protein</fullName>
    </submittedName>
</protein>
<dbReference type="EMBL" id="CAEZSG010000080">
    <property type="protein sequence ID" value="CAB4538353.1"/>
    <property type="molecule type" value="Genomic_DNA"/>
</dbReference>
<dbReference type="InterPro" id="IPR011200">
    <property type="entry name" value="UCP012608"/>
</dbReference>
<gene>
    <name evidence="1" type="ORF">UFOPK1413_00602</name>
</gene>
<sequence>MTKSADKDWLEALVWPEQTERLDLVRAAAGIVAQTPPTLTAGDAMAEIRAAVARARKAAPKATIVVSSPAVLVYLDPAEREKFASYCTRANVRWISLDGRRVIPRIGDAADERGIEGDFVLSLDGVPIASVDPLGRQVTVYGESGLSPEEVDVIEFERENWGPTRSKESLVRKVWNLPLVRYYQRLYGIMESAAARRYDPILVRSFAETSEL</sequence>
<dbReference type="InterPro" id="IPR021678">
    <property type="entry name" value="DUF3263"/>
</dbReference>
<organism evidence="1">
    <name type="scientific">freshwater metagenome</name>
    <dbReference type="NCBI Taxonomy" id="449393"/>
    <lineage>
        <taxon>unclassified sequences</taxon>
        <taxon>metagenomes</taxon>
        <taxon>ecological metagenomes</taxon>
    </lineage>
</organism>
<evidence type="ECO:0000313" key="1">
    <source>
        <dbReference type="EMBL" id="CAB4538353.1"/>
    </source>
</evidence>
<name>A0A6J6BIW4_9ZZZZ</name>